<dbReference type="CDD" id="cd03801">
    <property type="entry name" value="GT4_PimA-like"/>
    <property type="match status" value="1"/>
</dbReference>
<accession>A0A2J0L2S8</accession>
<dbReference type="Gene3D" id="3.40.50.2000">
    <property type="entry name" value="Glycogen Phosphorylase B"/>
    <property type="match status" value="2"/>
</dbReference>
<reference evidence="2 3" key="1">
    <citation type="submission" date="2017-09" db="EMBL/GenBank/DDBJ databases">
        <title>Depth-based differentiation of microbial function through sediment-hosted aquifers and enrichment of novel symbionts in the deep terrestrial subsurface.</title>
        <authorList>
            <person name="Probst A.J."/>
            <person name="Ladd B."/>
            <person name="Jarett J.K."/>
            <person name="Geller-Mcgrath D.E."/>
            <person name="Sieber C.M."/>
            <person name="Emerson J.B."/>
            <person name="Anantharaman K."/>
            <person name="Thomas B.C."/>
            <person name="Malmstrom R."/>
            <person name="Stieglmeier M."/>
            <person name="Klingl A."/>
            <person name="Woyke T."/>
            <person name="Ryan C.M."/>
            <person name="Banfield J.F."/>
        </authorList>
    </citation>
    <scope>NUCLEOTIDE SEQUENCE [LARGE SCALE GENOMIC DNA]</scope>
    <source>
        <strain evidence="2">CG07_land_8_20_14_0_80_42_15</strain>
    </source>
</reference>
<dbReference type="Proteomes" id="UP000230052">
    <property type="component" value="Unassembled WGS sequence"/>
</dbReference>
<dbReference type="SUPFAM" id="SSF53756">
    <property type="entry name" value="UDP-Glycosyltransferase/glycogen phosphorylase"/>
    <property type="match status" value="1"/>
</dbReference>
<proteinExistence type="predicted"/>
<evidence type="ECO:0000259" key="1">
    <source>
        <dbReference type="Pfam" id="PF00534"/>
    </source>
</evidence>
<protein>
    <recommendedName>
        <fullName evidence="1">Glycosyl transferase family 1 domain-containing protein</fullName>
    </recommendedName>
</protein>
<dbReference type="PANTHER" id="PTHR45947:SF3">
    <property type="entry name" value="SULFOQUINOVOSYL TRANSFERASE SQD2"/>
    <property type="match status" value="1"/>
</dbReference>
<dbReference type="AlphaFoldDB" id="A0A2J0L2S8"/>
<organism evidence="2 3">
    <name type="scientific">Candidatus Aquitaenariimonas noxiae</name>
    <dbReference type="NCBI Taxonomy" id="1974741"/>
    <lineage>
        <taxon>Bacteria</taxon>
        <taxon>Pseudomonadati</taxon>
        <taxon>Candidatus Omnitrophota</taxon>
        <taxon>Candidatus Aquitaenariimonas</taxon>
    </lineage>
</organism>
<sequence length="391" mass="43661">MKITFSYAGKIGGVGQGYITGNTVAAPIGAKSLYQLFAYDFDPALGNNAEEAIKIATLDEFKVAHGILARLLNKAGLTYYISSSLFDKKVSKKVKPCDIFHAFASQSLRSMIAAKRVGAKIIADNPNTHPLNIKNILNEEYKIWNVPFCAYNKIALNRRLKALDVADRVLVLSKTSYDSFINNGYPKEKLRIVVYGVDKDLFRPRSKNDEVFRVLFIGQICLRKGFQYLLEAWKSMKLKNAELVLVGTSKPDALYALRKYSGKVDFKIYGALSDMNAIAEVYNKASVAVFPSIEEGFGMVVTEAMASGLPVVVSENVGAKNLIKNGEDGLIVPIRDANAIKNAILSLYEDEEKRREMGRKARSKIENQTWEAYRNNLLKVYQELIQIKPCQ</sequence>
<evidence type="ECO:0000313" key="2">
    <source>
        <dbReference type="EMBL" id="PIU41556.1"/>
    </source>
</evidence>
<dbReference type="InterPro" id="IPR050194">
    <property type="entry name" value="Glycosyltransferase_grp1"/>
</dbReference>
<dbReference type="Pfam" id="PF00534">
    <property type="entry name" value="Glycos_transf_1"/>
    <property type="match status" value="1"/>
</dbReference>
<feature type="domain" description="Glycosyl transferase family 1" evidence="1">
    <location>
        <begin position="201"/>
        <end position="363"/>
    </location>
</feature>
<dbReference type="InterPro" id="IPR001296">
    <property type="entry name" value="Glyco_trans_1"/>
</dbReference>
<dbReference type="PANTHER" id="PTHR45947">
    <property type="entry name" value="SULFOQUINOVOSYL TRANSFERASE SQD2"/>
    <property type="match status" value="1"/>
</dbReference>
<name>A0A2J0L2S8_9BACT</name>
<gene>
    <name evidence="2" type="ORF">COS99_04805</name>
</gene>
<evidence type="ECO:0000313" key="3">
    <source>
        <dbReference type="Proteomes" id="UP000230052"/>
    </source>
</evidence>
<dbReference type="GO" id="GO:0016757">
    <property type="term" value="F:glycosyltransferase activity"/>
    <property type="evidence" value="ECO:0007669"/>
    <property type="project" value="InterPro"/>
</dbReference>
<dbReference type="EMBL" id="PEWV01000047">
    <property type="protein sequence ID" value="PIU41556.1"/>
    <property type="molecule type" value="Genomic_DNA"/>
</dbReference>
<comment type="caution">
    <text evidence="2">The sequence shown here is derived from an EMBL/GenBank/DDBJ whole genome shotgun (WGS) entry which is preliminary data.</text>
</comment>